<dbReference type="PANTHER" id="PTHR42949">
    <property type="entry name" value="ANAEROBIC GLYCEROL-3-PHOSPHATE DEHYDROGENASE SUBUNIT B"/>
    <property type="match status" value="1"/>
</dbReference>
<dbReference type="InterPro" id="IPR023753">
    <property type="entry name" value="FAD/NAD-binding_dom"/>
</dbReference>
<dbReference type="EMBL" id="JANFXK010000002">
    <property type="protein sequence ID" value="MCQ4635636.1"/>
    <property type="molecule type" value="Genomic_DNA"/>
</dbReference>
<evidence type="ECO:0000256" key="1">
    <source>
        <dbReference type="ARBA" id="ARBA00023002"/>
    </source>
</evidence>
<keyword evidence="4" id="KW-1185">Reference proteome</keyword>
<protein>
    <submittedName>
        <fullName evidence="3">DUF1667 domain-containing protein</fullName>
    </submittedName>
</protein>
<dbReference type="PRINTS" id="PR00411">
    <property type="entry name" value="PNDRDTASEI"/>
</dbReference>
<evidence type="ECO:0000313" key="3">
    <source>
        <dbReference type="EMBL" id="MCQ4635636.1"/>
    </source>
</evidence>
<organism evidence="3 4">
    <name type="scientific">Anaerovorax odorimutans</name>
    <dbReference type="NCBI Taxonomy" id="109327"/>
    <lineage>
        <taxon>Bacteria</taxon>
        <taxon>Bacillati</taxon>
        <taxon>Bacillota</taxon>
        <taxon>Clostridia</taxon>
        <taxon>Peptostreptococcales</taxon>
        <taxon>Anaerovoracaceae</taxon>
        <taxon>Anaerovorax</taxon>
    </lineage>
</organism>
<dbReference type="InterPro" id="IPR036188">
    <property type="entry name" value="FAD/NAD-bd_sf"/>
</dbReference>
<dbReference type="InterPro" id="IPR012460">
    <property type="entry name" value="DUF1667"/>
</dbReference>
<dbReference type="PRINTS" id="PR00368">
    <property type="entry name" value="FADPNR"/>
</dbReference>
<evidence type="ECO:0000259" key="2">
    <source>
        <dbReference type="Pfam" id="PF07992"/>
    </source>
</evidence>
<dbReference type="SUPFAM" id="SSF51905">
    <property type="entry name" value="FAD/NAD(P)-binding domain"/>
    <property type="match status" value="1"/>
</dbReference>
<dbReference type="Pfam" id="PF07992">
    <property type="entry name" value="Pyr_redox_2"/>
    <property type="match status" value="1"/>
</dbReference>
<dbReference type="SUPFAM" id="SSF160148">
    <property type="entry name" value="CPE0013-like"/>
    <property type="match status" value="1"/>
</dbReference>
<dbReference type="Gene3D" id="3.50.50.60">
    <property type="entry name" value="FAD/NAD(P)-binding domain"/>
    <property type="match status" value="2"/>
</dbReference>
<dbReference type="InterPro" id="IPR051691">
    <property type="entry name" value="Metab_Enz_Cyan_OpOx_G3PDH"/>
</dbReference>
<feature type="domain" description="FAD/NAD(P)-binding" evidence="2">
    <location>
        <begin position="1"/>
        <end position="257"/>
    </location>
</feature>
<proteinExistence type="predicted"/>
<sequence length="436" mass="46616">MRIVVIGGGPAGMAAAVSAKEQGIPEVLLLERHPYLGGVLPQCIHNGFGTQIYQTDYTGGEYACLWAEKVKAAGIDVRTDTTVLSVEKGWKVNCVSADSGAEVLKADAVIIATGCRERTLPQMLIPGSRPAGIFTAGSAQLMMNMKNYLPGKSAVILGSGDIGLIMARRMTLEGIRVKMILGQEATGLARNIVQCVKDYNIPMRYGWTAVSTHGYERLKGVSIAPFGRDGKPDLTRKEYIPCDTLLVAAGLIPELEVCARLEPEDGLFICGNAHLVHDLVDHVTNEAMETGKRAAAYLGTGRCPACFPPAEERELTGARGNMICTICPKGCIMQVDTEPFSVSGNQCEKGADFARKEIENPQRIVTTVVKLEGGSQPVISVKTDRPVDKGDIFKVMKAVKKVKVAAPVSVGQLVAENIADTGANLVATWECKGTKN</sequence>
<accession>A0ABT1RL01</accession>
<comment type="caution">
    <text evidence="3">The sequence shown here is derived from an EMBL/GenBank/DDBJ whole genome shotgun (WGS) entry which is preliminary data.</text>
</comment>
<dbReference type="Pfam" id="PF07892">
    <property type="entry name" value="DUF1667"/>
    <property type="match status" value="1"/>
</dbReference>
<gene>
    <name evidence="3" type="ORF">NE619_02755</name>
</gene>
<name>A0ABT1RL01_9FIRM</name>
<keyword evidence="1" id="KW-0560">Oxidoreductase</keyword>
<dbReference type="InterPro" id="IPR036593">
    <property type="entry name" value="CPE0013-like_sf"/>
</dbReference>
<evidence type="ECO:0000313" key="4">
    <source>
        <dbReference type="Proteomes" id="UP001524502"/>
    </source>
</evidence>
<dbReference type="RefSeq" id="WP_256130828.1">
    <property type="nucleotide sequence ID" value="NZ_JANFXK010000002.1"/>
</dbReference>
<dbReference type="Proteomes" id="UP001524502">
    <property type="component" value="Unassembled WGS sequence"/>
</dbReference>
<dbReference type="PANTHER" id="PTHR42949:SF3">
    <property type="entry name" value="ANAEROBIC GLYCEROL-3-PHOSPHATE DEHYDROGENASE SUBUNIT B"/>
    <property type="match status" value="1"/>
</dbReference>
<reference evidence="3 4" key="1">
    <citation type="submission" date="2022-06" db="EMBL/GenBank/DDBJ databases">
        <title>Isolation of gut microbiota from human fecal samples.</title>
        <authorList>
            <person name="Pamer E.G."/>
            <person name="Barat B."/>
            <person name="Waligurski E."/>
            <person name="Medina S."/>
            <person name="Paddock L."/>
            <person name="Mostad J."/>
        </authorList>
    </citation>
    <scope>NUCLEOTIDE SEQUENCE [LARGE SCALE GENOMIC DNA]</scope>
    <source>
        <strain evidence="3 4">SL.3.17</strain>
    </source>
</reference>
<dbReference type="Gene3D" id="3.10.530.10">
    <property type="entry name" value="CPE0013-like"/>
    <property type="match status" value="1"/>
</dbReference>